<sequence>MVRQTSVLRKMVKEKEFIYTAGAYDSLSAILIERAGFDAVFTTGFGISASSLGLPDAELYTATENLQVVQNIVNAVSVPVIADADTGYGNAINVMRTVRQFEKAGVAGITLEDQVVPKRCPLGISSKPELISLEEGVAKIKAAVDARTDEDFVIIARTDAEGEEAVKRANAYIEAGADFIQPLSYVNGDEYGLARFGKALARPLSVQMTVFAGSGLPEELLREMNAKFIHFPLVPLLLASAAVQKGLSELLKFKKTKEMDTEMMSLSEFKEIIGFKEIESLQDKYLSALQK</sequence>
<dbReference type="Pfam" id="PF13714">
    <property type="entry name" value="PEP_mutase"/>
    <property type="match status" value="1"/>
</dbReference>
<comment type="caution">
    <text evidence="1">The sequence shown here is derived from an EMBL/GenBank/DDBJ whole genome shotgun (WGS) entry which is preliminary data.</text>
</comment>
<keyword evidence="3" id="KW-1185">Reference proteome</keyword>
<dbReference type="CDD" id="cd00377">
    <property type="entry name" value="ICL_PEPM"/>
    <property type="match status" value="1"/>
</dbReference>
<dbReference type="AlphaFoldDB" id="A0A942YBY0"/>
<name>A0A942YBY0_9BACI</name>
<dbReference type="InterPro" id="IPR015813">
    <property type="entry name" value="Pyrv/PenolPyrv_kinase-like_dom"/>
</dbReference>
<evidence type="ECO:0000313" key="3">
    <source>
        <dbReference type="Proteomes" id="UP000677265"/>
    </source>
</evidence>
<dbReference type="SUPFAM" id="SSF51621">
    <property type="entry name" value="Phosphoenolpyruvate/pyruvate domain"/>
    <property type="match status" value="1"/>
</dbReference>
<dbReference type="InterPro" id="IPR039556">
    <property type="entry name" value="ICL/PEPM"/>
</dbReference>
<dbReference type="EMBL" id="JAGYPE020000009">
    <property type="protein sequence ID" value="MCH6265305.1"/>
    <property type="molecule type" value="Genomic_DNA"/>
</dbReference>
<evidence type="ECO:0000313" key="1">
    <source>
        <dbReference type="EMBL" id="MBS4186006.1"/>
    </source>
</evidence>
<protein>
    <submittedName>
        <fullName evidence="1">Isocitrate lyase/PEP mutase family protein</fullName>
    </submittedName>
</protein>
<dbReference type="PANTHER" id="PTHR42905">
    <property type="entry name" value="PHOSPHOENOLPYRUVATE CARBOXYLASE"/>
    <property type="match status" value="1"/>
</dbReference>
<accession>A0A942YBY0</accession>
<gene>
    <name evidence="2" type="ORF">KHB02_007155</name>
    <name evidence="1" type="ORF">KHB02_31940</name>
</gene>
<proteinExistence type="predicted"/>
<dbReference type="GO" id="GO:0016833">
    <property type="term" value="F:oxo-acid-lyase activity"/>
    <property type="evidence" value="ECO:0007669"/>
    <property type="project" value="UniProtKB-ARBA"/>
</dbReference>
<dbReference type="PANTHER" id="PTHR42905:SF5">
    <property type="entry name" value="CARBOXYVINYL-CARBOXYPHOSPHONATE PHOSPHORYLMUTASE, CHLOROPLASTIC"/>
    <property type="match status" value="1"/>
</dbReference>
<evidence type="ECO:0000313" key="2">
    <source>
        <dbReference type="EMBL" id="MCH6265305.1"/>
    </source>
</evidence>
<dbReference type="Gene3D" id="3.20.20.60">
    <property type="entry name" value="Phosphoenolpyruvate-binding domains"/>
    <property type="match status" value="1"/>
</dbReference>
<dbReference type="EMBL" id="JAGYPE010000006">
    <property type="protein sequence ID" value="MBS4186006.1"/>
    <property type="molecule type" value="Genomic_DNA"/>
</dbReference>
<dbReference type="Proteomes" id="UP000677265">
    <property type="component" value="Unassembled WGS sequence"/>
</dbReference>
<dbReference type="InterPro" id="IPR040442">
    <property type="entry name" value="Pyrv_kinase-like_dom_sf"/>
</dbReference>
<organism evidence="1">
    <name type="scientific">Neobacillus citreus</name>
    <dbReference type="NCBI Taxonomy" id="2833578"/>
    <lineage>
        <taxon>Bacteria</taxon>
        <taxon>Bacillati</taxon>
        <taxon>Bacillota</taxon>
        <taxon>Bacilli</taxon>
        <taxon>Bacillales</taxon>
        <taxon>Bacillaceae</taxon>
        <taxon>Neobacillus</taxon>
    </lineage>
</organism>
<reference evidence="1" key="1">
    <citation type="submission" date="2021-05" db="EMBL/GenBank/DDBJ databases">
        <title>Novel Bacillus species.</title>
        <authorList>
            <person name="Liu G."/>
        </authorList>
    </citation>
    <scope>NUCLEOTIDE SEQUENCE</scope>
    <source>
        <strain evidence="1 3">FJAT-50051</strain>
    </source>
</reference>
<dbReference type="RefSeq" id="WP_213145808.1">
    <property type="nucleotide sequence ID" value="NZ_JAGYPE020000009.1"/>
</dbReference>
<keyword evidence="1" id="KW-0456">Lyase</keyword>